<protein>
    <submittedName>
        <fullName evidence="1">Uncharacterized protein</fullName>
    </submittedName>
</protein>
<keyword evidence="2" id="KW-1185">Reference proteome</keyword>
<evidence type="ECO:0000313" key="2">
    <source>
        <dbReference type="Proteomes" id="UP000032180"/>
    </source>
</evidence>
<reference evidence="1 2" key="1">
    <citation type="submission" date="2012-08" db="EMBL/GenBank/DDBJ databases">
        <title>Oryza genome evolution.</title>
        <authorList>
            <person name="Wing R.A."/>
        </authorList>
    </citation>
    <scope>NUCLEOTIDE SEQUENCE</scope>
</reference>
<accession>A0A0D9XA30</accession>
<organism evidence="1 2">
    <name type="scientific">Leersia perrieri</name>
    <dbReference type="NCBI Taxonomy" id="77586"/>
    <lineage>
        <taxon>Eukaryota</taxon>
        <taxon>Viridiplantae</taxon>
        <taxon>Streptophyta</taxon>
        <taxon>Embryophyta</taxon>
        <taxon>Tracheophyta</taxon>
        <taxon>Spermatophyta</taxon>
        <taxon>Magnoliopsida</taxon>
        <taxon>Liliopsida</taxon>
        <taxon>Poales</taxon>
        <taxon>Poaceae</taxon>
        <taxon>BOP clade</taxon>
        <taxon>Oryzoideae</taxon>
        <taxon>Oryzeae</taxon>
        <taxon>Oryzinae</taxon>
        <taxon>Leersia</taxon>
    </lineage>
</organism>
<reference evidence="1" key="3">
    <citation type="submission" date="2015-04" db="UniProtKB">
        <authorList>
            <consortium name="EnsemblPlants"/>
        </authorList>
    </citation>
    <scope>IDENTIFICATION</scope>
</reference>
<dbReference type="HOGENOM" id="CLU_2458076_0_0_1"/>
<sequence>MSIHGEIRLLAFHPDMVDVVYLSSSAAAAAAEAAVREVVARCDMRKKEIVRSWKVVDGHHVVRFWLLGFSLGFLNYMGGEQECQIATTS</sequence>
<name>A0A0D9XA30_9ORYZ</name>
<dbReference type="Proteomes" id="UP000032180">
    <property type="component" value="Chromosome 8"/>
</dbReference>
<proteinExistence type="predicted"/>
<reference evidence="2" key="2">
    <citation type="submission" date="2013-12" db="EMBL/GenBank/DDBJ databases">
        <authorList>
            <person name="Yu Y."/>
            <person name="Lee S."/>
            <person name="de Baynast K."/>
            <person name="Wissotski M."/>
            <person name="Liu L."/>
            <person name="Talag J."/>
            <person name="Goicoechea J."/>
            <person name="Angelova A."/>
            <person name="Jetty R."/>
            <person name="Kudrna D."/>
            <person name="Golser W."/>
            <person name="Rivera L."/>
            <person name="Zhang J."/>
            <person name="Wing R."/>
        </authorList>
    </citation>
    <scope>NUCLEOTIDE SEQUENCE</scope>
</reference>
<dbReference type="EnsemblPlants" id="LPERR08G18180.1">
    <property type="protein sequence ID" value="LPERR08G18180.1"/>
    <property type="gene ID" value="LPERR08G18180"/>
</dbReference>
<dbReference type="STRING" id="77586.A0A0D9XA30"/>
<dbReference type="AlphaFoldDB" id="A0A0D9XA30"/>
<evidence type="ECO:0000313" key="1">
    <source>
        <dbReference type="EnsemblPlants" id="LPERR08G18180.1"/>
    </source>
</evidence>
<dbReference type="Gramene" id="LPERR08G18180.1">
    <property type="protein sequence ID" value="LPERR08G18180.1"/>
    <property type="gene ID" value="LPERR08G18180"/>
</dbReference>